<name>A0AAN4Z2W3_9BILA</name>
<dbReference type="Proteomes" id="UP001328107">
    <property type="component" value="Unassembled WGS sequence"/>
</dbReference>
<keyword evidence="3" id="KW-1185">Reference proteome</keyword>
<feature type="compositionally biased region" description="Basic and acidic residues" evidence="1">
    <location>
        <begin position="55"/>
        <end position="85"/>
    </location>
</feature>
<dbReference type="EMBL" id="BTRK01000001">
    <property type="protein sequence ID" value="GMR30943.1"/>
    <property type="molecule type" value="Genomic_DNA"/>
</dbReference>
<feature type="compositionally biased region" description="Basic and acidic residues" evidence="1">
    <location>
        <begin position="112"/>
        <end position="131"/>
    </location>
</feature>
<feature type="non-terminal residue" evidence="2">
    <location>
        <position position="1"/>
    </location>
</feature>
<sequence>VEIVPVTEIDEIIKFPVTCIPGSRGGEETVADVEYRCFWDECNRKVTKAELKDGCKRKREAEGATIVDDKIDNGGKWVDEDKGPAEKTTTTSRPKIQGSDDYDQAIEEDEAESHSHSKRDANKDQGHDHNHGNKTKSGVAELNQLSIGLLAVLPMLL</sequence>
<evidence type="ECO:0000313" key="2">
    <source>
        <dbReference type="EMBL" id="GMR30943.1"/>
    </source>
</evidence>
<feature type="region of interest" description="Disordered" evidence="1">
    <location>
        <begin position="55"/>
        <end position="138"/>
    </location>
</feature>
<feature type="compositionally biased region" description="Acidic residues" evidence="1">
    <location>
        <begin position="100"/>
        <end position="111"/>
    </location>
</feature>
<comment type="caution">
    <text evidence="2">The sequence shown here is derived from an EMBL/GenBank/DDBJ whole genome shotgun (WGS) entry which is preliminary data.</text>
</comment>
<evidence type="ECO:0000256" key="1">
    <source>
        <dbReference type="SAM" id="MobiDB-lite"/>
    </source>
</evidence>
<evidence type="ECO:0000313" key="3">
    <source>
        <dbReference type="Proteomes" id="UP001328107"/>
    </source>
</evidence>
<reference evidence="3" key="1">
    <citation type="submission" date="2022-10" db="EMBL/GenBank/DDBJ databases">
        <title>Genome assembly of Pristionchus species.</title>
        <authorList>
            <person name="Yoshida K."/>
            <person name="Sommer R.J."/>
        </authorList>
    </citation>
    <scope>NUCLEOTIDE SEQUENCE [LARGE SCALE GENOMIC DNA]</scope>
    <source>
        <strain evidence="3">RS5460</strain>
    </source>
</reference>
<organism evidence="2 3">
    <name type="scientific">Pristionchus mayeri</name>
    <dbReference type="NCBI Taxonomy" id="1317129"/>
    <lineage>
        <taxon>Eukaryota</taxon>
        <taxon>Metazoa</taxon>
        <taxon>Ecdysozoa</taxon>
        <taxon>Nematoda</taxon>
        <taxon>Chromadorea</taxon>
        <taxon>Rhabditida</taxon>
        <taxon>Rhabditina</taxon>
        <taxon>Diplogasteromorpha</taxon>
        <taxon>Diplogasteroidea</taxon>
        <taxon>Neodiplogasteridae</taxon>
        <taxon>Pristionchus</taxon>
    </lineage>
</organism>
<protein>
    <submittedName>
        <fullName evidence="2">Uncharacterized protein</fullName>
    </submittedName>
</protein>
<gene>
    <name evidence="2" type="ORF">PMAYCL1PPCAC_01138</name>
</gene>
<proteinExistence type="predicted"/>
<accession>A0AAN4Z2W3</accession>
<dbReference type="AlphaFoldDB" id="A0AAN4Z2W3"/>